<gene>
    <name evidence="2" type="ORF">CALVIDRAFT_507334</name>
</gene>
<keyword evidence="3" id="KW-1185">Reference proteome</keyword>
<dbReference type="PANTHER" id="PTHR47691:SF3">
    <property type="entry name" value="HTH-TYPE TRANSCRIPTIONAL REGULATOR RV0890C-RELATED"/>
    <property type="match status" value="1"/>
</dbReference>
<dbReference type="OrthoDB" id="20872at2759"/>
<dbReference type="SUPFAM" id="SSF48452">
    <property type="entry name" value="TPR-like"/>
    <property type="match status" value="3"/>
</dbReference>
<dbReference type="Gene3D" id="3.40.50.300">
    <property type="entry name" value="P-loop containing nucleotide triphosphate hydrolases"/>
    <property type="match status" value="1"/>
</dbReference>
<dbReference type="EMBL" id="KV417356">
    <property type="protein sequence ID" value="KZO89988.1"/>
    <property type="molecule type" value="Genomic_DNA"/>
</dbReference>
<dbReference type="InterPro" id="IPR027417">
    <property type="entry name" value="P-loop_NTPase"/>
</dbReference>
<feature type="region of interest" description="Disordered" evidence="1">
    <location>
        <begin position="26"/>
        <end position="55"/>
    </location>
</feature>
<evidence type="ECO:0000313" key="3">
    <source>
        <dbReference type="Proteomes" id="UP000076738"/>
    </source>
</evidence>
<reference evidence="2 3" key="1">
    <citation type="journal article" date="2016" name="Mol. Biol. Evol.">
        <title>Comparative Genomics of Early-Diverging Mushroom-Forming Fungi Provides Insights into the Origins of Lignocellulose Decay Capabilities.</title>
        <authorList>
            <person name="Nagy L.G."/>
            <person name="Riley R."/>
            <person name="Tritt A."/>
            <person name="Adam C."/>
            <person name="Daum C."/>
            <person name="Floudas D."/>
            <person name="Sun H."/>
            <person name="Yadav J.S."/>
            <person name="Pangilinan J."/>
            <person name="Larsson K.H."/>
            <person name="Matsuura K."/>
            <person name="Barry K."/>
            <person name="Labutti K."/>
            <person name="Kuo R."/>
            <person name="Ohm R.A."/>
            <person name="Bhattacharya S.S."/>
            <person name="Shirouzu T."/>
            <person name="Yoshinaga Y."/>
            <person name="Martin F.M."/>
            <person name="Grigoriev I.V."/>
            <person name="Hibbett D.S."/>
        </authorList>
    </citation>
    <scope>NUCLEOTIDE SEQUENCE [LARGE SCALE GENOMIC DNA]</scope>
    <source>
        <strain evidence="2 3">TUFC12733</strain>
    </source>
</reference>
<dbReference type="Proteomes" id="UP000076738">
    <property type="component" value="Unassembled WGS sequence"/>
</dbReference>
<accession>A0A167FYR8</accession>
<dbReference type="Gene3D" id="1.25.40.10">
    <property type="entry name" value="Tetratricopeptide repeat domain"/>
    <property type="match status" value="3"/>
</dbReference>
<dbReference type="STRING" id="1330018.A0A167FYR8"/>
<organism evidence="2 3">
    <name type="scientific">Calocera viscosa (strain TUFC12733)</name>
    <dbReference type="NCBI Taxonomy" id="1330018"/>
    <lineage>
        <taxon>Eukaryota</taxon>
        <taxon>Fungi</taxon>
        <taxon>Dikarya</taxon>
        <taxon>Basidiomycota</taxon>
        <taxon>Agaricomycotina</taxon>
        <taxon>Dacrymycetes</taxon>
        <taxon>Dacrymycetales</taxon>
        <taxon>Dacrymycetaceae</taxon>
        <taxon>Calocera</taxon>
    </lineage>
</organism>
<dbReference type="SUPFAM" id="SSF52540">
    <property type="entry name" value="P-loop containing nucleoside triphosphate hydrolases"/>
    <property type="match status" value="1"/>
</dbReference>
<dbReference type="InterPro" id="IPR019734">
    <property type="entry name" value="TPR_rpt"/>
</dbReference>
<feature type="compositionally biased region" description="Polar residues" evidence="1">
    <location>
        <begin position="38"/>
        <end position="55"/>
    </location>
</feature>
<protein>
    <submittedName>
        <fullName evidence="2">TPR-like protein</fullName>
    </submittedName>
</protein>
<evidence type="ECO:0000313" key="2">
    <source>
        <dbReference type="EMBL" id="KZO89988.1"/>
    </source>
</evidence>
<sequence length="1173" mass="128474">MNAGSSGSNGQRAERSALQRLISTARAVLAPRDKPENVTPQGSGSLQPSSTAGQGTSLNAMLQQWMSDKSLPLDPVRQTVKDTIWSVLGVQEELQTRNKDIQGLLAHVSWITEQVLARIQAESVPDEATKDVMDSLAKIVSDINQFLQTAPSKGAEYIGTKRAEKLAQFRQDLDTLRIQFLEVRVVYFSQQDAGINATQVASNLAFAEIPPAPSLFFGRDAQVESIIQLLLRDTTCRIPLLGAGGMGKTSVAAAVINNNRIKDKFGENIIFLSCENLTSAEGIIKALAACFGLRHAPRSLSALLSHLSAPHCVLLVLDNLETVLESADIHRVEGFLGAFAQVPGLSMMITMRGTIPPDGVVWEEQYCRPLDRLPLEAARQIWKSLARNEDSKLDELLIRLDGLPLAIRLMASQAKLSEMTPIQLLSAYQKEATRLLKNRGAGRLKSLEVSIQLSLDCRVMTEEPNALQLLSILCLLPDGVPPEVLPEMMSSAMDIIITCATALLQVGLAFREQGRVRVLSPIRDFILWKYPPTGTLLGETGNYFGRLISDYEDRPSFPKQQVEAISAEFGNLSSILIHFWKTPEISKDVESLLWVTSQMAIFSDRTSYGDCVPLLAVAKESLEAIGNRPGTGQVARNLGIMLYLQSRHEEASERLSEARMIFEEVGDPPGVAQCMRSLGDVLYHQERYEEAAEKLGDAKATFEAINQPLGAAQCTQTLGNVLIAQSRYEEGAERLKEAKVAFEAIGNHLGAAQCTQSLGNVLSHLSRHKEAAEKLQEAKAAFDINGNRIGAAQCTRSLGNLLYLQSRYEEAADMLRKAKAAFEALGDRPGMAQCAQRLGDVLSNHGRYEEAAKELSEAKAAFGTIENRLGAAQTLRSLGTLMCMQNRYDDARGYLREAKTVFEAIGDPLGTAQCTERLGHVLSSQSRYEEAAEKFREAKALYDVIRHPLGMAQGTQSLGDVLLDQGLYEDAMEELRKAKAAFEVVGDRLGQAGCTRSIGAALRRQGNFHEAAHMLNQAKEMFESIGDRRGAAHCNRWLGDVLCSEQRYEAAAERLTEANAVFESIGDRHGEAQCLKSMGDVLCAEQRNQEAEGKLQEAKASFANMGNLEDVARCDRSLAKVFSAKNRPAEAETMLVAARDIYMDIKLPKQVEECAESLAQLRHNAVGCPETAV</sequence>
<dbReference type="SMART" id="SM00028">
    <property type="entry name" value="TPR"/>
    <property type="match status" value="10"/>
</dbReference>
<dbReference type="AlphaFoldDB" id="A0A167FYR8"/>
<proteinExistence type="predicted"/>
<dbReference type="PANTHER" id="PTHR47691">
    <property type="entry name" value="REGULATOR-RELATED"/>
    <property type="match status" value="1"/>
</dbReference>
<name>A0A167FYR8_CALVF</name>
<dbReference type="InterPro" id="IPR011990">
    <property type="entry name" value="TPR-like_helical_dom_sf"/>
</dbReference>
<evidence type="ECO:0000256" key="1">
    <source>
        <dbReference type="SAM" id="MobiDB-lite"/>
    </source>
</evidence>
<dbReference type="Pfam" id="PF13424">
    <property type="entry name" value="TPR_12"/>
    <property type="match status" value="5"/>
</dbReference>